<name>A0A4U5MVN2_STECR</name>
<dbReference type="GO" id="GO:0016020">
    <property type="term" value="C:membrane"/>
    <property type="evidence" value="ECO:0007669"/>
    <property type="project" value="UniProtKB-SubCell"/>
</dbReference>
<keyword evidence="3" id="KW-0328">Glycosyltransferase</keyword>
<evidence type="ECO:0000256" key="5">
    <source>
        <dbReference type="ARBA" id="ARBA00022692"/>
    </source>
</evidence>
<dbReference type="EMBL" id="AZBU02000006">
    <property type="protein sequence ID" value="TKR73880.1"/>
    <property type="molecule type" value="Genomic_DNA"/>
</dbReference>
<dbReference type="STRING" id="34508.A0A4U5MVN2"/>
<evidence type="ECO:0000313" key="12">
    <source>
        <dbReference type="Proteomes" id="UP000298663"/>
    </source>
</evidence>
<gene>
    <name evidence="11" type="ORF">L596_021132</name>
</gene>
<dbReference type="GO" id="GO:0008375">
    <property type="term" value="F:acetylglucosaminyltransferase activity"/>
    <property type="evidence" value="ECO:0007669"/>
    <property type="project" value="TreeGrafter"/>
</dbReference>
<evidence type="ECO:0000256" key="3">
    <source>
        <dbReference type="ARBA" id="ARBA00022676"/>
    </source>
</evidence>
<dbReference type="PANTHER" id="PTHR19297">
    <property type="entry name" value="GLYCOSYLTRANSFERASE 14 FAMILY MEMBER"/>
    <property type="match status" value="1"/>
</dbReference>
<evidence type="ECO:0000256" key="8">
    <source>
        <dbReference type="ARBA" id="ARBA00023136"/>
    </source>
</evidence>
<keyword evidence="12" id="KW-1185">Reference proteome</keyword>
<keyword evidence="8" id="KW-0472">Membrane</keyword>
<evidence type="ECO:0000313" key="11">
    <source>
        <dbReference type="EMBL" id="TKR73880.1"/>
    </source>
</evidence>
<evidence type="ECO:0000256" key="7">
    <source>
        <dbReference type="ARBA" id="ARBA00022989"/>
    </source>
</evidence>
<dbReference type="AlphaFoldDB" id="A0A4U5MVN2"/>
<keyword evidence="5" id="KW-0812">Transmembrane</keyword>
<dbReference type="OrthoDB" id="5854369at2759"/>
<dbReference type="PANTHER" id="PTHR19297:SF185">
    <property type="entry name" value="BETA-1,3-GALACTOSYL-O-GLYCOSYL-GLYCOPROTEIN BETA-1,6-N-ACETYLGLUCOSAMINYLTRANSFERASE 3"/>
    <property type="match status" value="1"/>
</dbReference>
<evidence type="ECO:0000256" key="9">
    <source>
        <dbReference type="ARBA" id="ARBA00023180"/>
    </source>
</evidence>
<protein>
    <submittedName>
        <fullName evidence="11">Uncharacterized protein</fullName>
    </submittedName>
</protein>
<comment type="similarity">
    <text evidence="10">Belongs to the glycosyltransferase 14 family.</text>
</comment>
<dbReference type="InterPro" id="IPR003406">
    <property type="entry name" value="Glyco_trans_14"/>
</dbReference>
<organism evidence="11 12">
    <name type="scientific">Steinernema carpocapsae</name>
    <name type="common">Entomopathogenic nematode</name>
    <dbReference type="NCBI Taxonomy" id="34508"/>
    <lineage>
        <taxon>Eukaryota</taxon>
        <taxon>Metazoa</taxon>
        <taxon>Ecdysozoa</taxon>
        <taxon>Nematoda</taxon>
        <taxon>Chromadorea</taxon>
        <taxon>Rhabditida</taxon>
        <taxon>Tylenchina</taxon>
        <taxon>Panagrolaimomorpha</taxon>
        <taxon>Strongyloidoidea</taxon>
        <taxon>Steinernematidae</taxon>
        <taxon>Steinernema</taxon>
    </lineage>
</organism>
<comment type="caution">
    <text evidence="11">The sequence shown here is derived from an EMBL/GenBank/DDBJ whole genome shotgun (WGS) entry which is preliminary data.</text>
</comment>
<proteinExistence type="inferred from homology"/>
<dbReference type="Pfam" id="PF02485">
    <property type="entry name" value="Branch"/>
    <property type="match status" value="1"/>
</dbReference>
<reference evidence="11 12" key="2">
    <citation type="journal article" date="2019" name="G3 (Bethesda)">
        <title>Hybrid Assembly of the Genome of the Entomopathogenic Nematode Steinernema carpocapsae Identifies the X-Chromosome.</title>
        <authorList>
            <person name="Serra L."/>
            <person name="Macchietto M."/>
            <person name="Macias-Munoz A."/>
            <person name="McGill C.J."/>
            <person name="Rodriguez I.M."/>
            <person name="Rodriguez B."/>
            <person name="Murad R."/>
            <person name="Mortazavi A."/>
        </authorList>
    </citation>
    <scope>NUCLEOTIDE SEQUENCE [LARGE SCALE GENOMIC DNA]</scope>
    <source>
        <strain evidence="11 12">ALL</strain>
    </source>
</reference>
<evidence type="ECO:0000256" key="1">
    <source>
        <dbReference type="ARBA" id="ARBA00004606"/>
    </source>
</evidence>
<sequence length="368" mass="42750">MWPRMRLSRKAKMVIFQSSMHLKVAFLFAALFLVQVVYFASKKYSLLLNLDYLIISSTMKPAFVIPEYLNRSSYLTKLNVVLHHIPDYLNEVNCSGVLLGNEVAISKAESWVFNTSSDWMQDVRTANDKCEKIKSLFGFADKPMSQEEEEFPLAYGLVVHHVPTQVYFMLSAIYQLQNQFCIAVDDGAKKEFKDQMDLLDECFPNIHVKYVNKVEWFKFSVLRAVYGCVKHLTMLKSDWKYYQYLSGVDLPLKTNLEMVRILKQLNGSFNAEVAKFQSNRLHQKNVPPPVKLWKSSLSATFSRESAEFMVRSRKVHEVYDYLKTTDCPDESFWTSIAGNPKGGIRSILVFRLVFRFTHTRWLRCPCLV</sequence>
<keyword evidence="4" id="KW-0808">Transferase</keyword>
<keyword evidence="9" id="KW-0325">Glycoprotein</keyword>
<evidence type="ECO:0000256" key="10">
    <source>
        <dbReference type="ARBA" id="ARBA00038150"/>
    </source>
</evidence>
<keyword evidence="7" id="KW-1133">Transmembrane helix</keyword>
<comment type="pathway">
    <text evidence="2">Protein modification; protein glycosylation.</text>
</comment>
<accession>A0A4U5MVN2</accession>
<evidence type="ECO:0000256" key="4">
    <source>
        <dbReference type="ARBA" id="ARBA00022679"/>
    </source>
</evidence>
<reference evidence="11 12" key="1">
    <citation type="journal article" date="2015" name="Genome Biol.">
        <title>Comparative genomics of Steinernema reveals deeply conserved gene regulatory networks.</title>
        <authorList>
            <person name="Dillman A.R."/>
            <person name="Macchietto M."/>
            <person name="Porter C.F."/>
            <person name="Rogers A."/>
            <person name="Williams B."/>
            <person name="Antoshechkin I."/>
            <person name="Lee M.M."/>
            <person name="Goodwin Z."/>
            <person name="Lu X."/>
            <person name="Lewis E.E."/>
            <person name="Goodrich-Blair H."/>
            <person name="Stock S.P."/>
            <person name="Adams B.J."/>
            <person name="Sternberg P.W."/>
            <person name="Mortazavi A."/>
        </authorList>
    </citation>
    <scope>NUCLEOTIDE SEQUENCE [LARGE SCALE GENOMIC DNA]</scope>
    <source>
        <strain evidence="11 12">ALL</strain>
    </source>
</reference>
<comment type="subcellular location">
    <subcellularLocation>
        <location evidence="1">Membrane</location>
        <topology evidence="1">Single-pass type II membrane protein</topology>
    </subcellularLocation>
</comment>
<dbReference type="Proteomes" id="UP000298663">
    <property type="component" value="Unassembled WGS sequence"/>
</dbReference>
<keyword evidence="6" id="KW-0735">Signal-anchor</keyword>
<evidence type="ECO:0000256" key="2">
    <source>
        <dbReference type="ARBA" id="ARBA00004922"/>
    </source>
</evidence>
<evidence type="ECO:0000256" key="6">
    <source>
        <dbReference type="ARBA" id="ARBA00022968"/>
    </source>
</evidence>